<sequence>MNELCDLKVHINGHHTLHLHQARTTCQILLHQFLTRLRSRNRLLLLFWRSELIPPSVQCNRASCVPSRGG</sequence>
<reference evidence="1" key="1">
    <citation type="submission" date="2014-09" db="EMBL/GenBank/DDBJ databases">
        <authorList>
            <person name="Magalhaes I.L.F."/>
            <person name="Oliveira U."/>
            <person name="Santos F.R."/>
            <person name="Vidigal T.H.D.A."/>
            <person name="Brescovit A.D."/>
            <person name="Santos A.J."/>
        </authorList>
    </citation>
    <scope>NUCLEOTIDE SEQUENCE</scope>
    <source>
        <tissue evidence="1">Shoot tissue taken approximately 20 cm above the soil surface</tissue>
    </source>
</reference>
<dbReference type="AlphaFoldDB" id="A0A0A9DQZ4"/>
<protein>
    <submittedName>
        <fullName evidence="1">Uncharacterized protein</fullName>
    </submittedName>
</protein>
<proteinExistence type="predicted"/>
<evidence type="ECO:0000313" key="1">
    <source>
        <dbReference type="EMBL" id="JAD90221.1"/>
    </source>
</evidence>
<name>A0A0A9DQZ4_ARUDO</name>
<dbReference type="EMBL" id="GBRH01207674">
    <property type="protein sequence ID" value="JAD90221.1"/>
    <property type="molecule type" value="Transcribed_RNA"/>
</dbReference>
<reference evidence="1" key="2">
    <citation type="journal article" date="2015" name="Data Brief">
        <title>Shoot transcriptome of the giant reed, Arundo donax.</title>
        <authorList>
            <person name="Barrero R.A."/>
            <person name="Guerrero F.D."/>
            <person name="Moolhuijzen P."/>
            <person name="Goolsby J.A."/>
            <person name="Tidwell J."/>
            <person name="Bellgard S.E."/>
            <person name="Bellgard M.I."/>
        </authorList>
    </citation>
    <scope>NUCLEOTIDE SEQUENCE</scope>
    <source>
        <tissue evidence="1">Shoot tissue taken approximately 20 cm above the soil surface</tissue>
    </source>
</reference>
<organism evidence="1">
    <name type="scientific">Arundo donax</name>
    <name type="common">Giant reed</name>
    <name type="synonym">Donax arundinaceus</name>
    <dbReference type="NCBI Taxonomy" id="35708"/>
    <lineage>
        <taxon>Eukaryota</taxon>
        <taxon>Viridiplantae</taxon>
        <taxon>Streptophyta</taxon>
        <taxon>Embryophyta</taxon>
        <taxon>Tracheophyta</taxon>
        <taxon>Spermatophyta</taxon>
        <taxon>Magnoliopsida</taxon>
        <taxon>Liliopsida</taxon>
        <taxon>Poales</taxon>
        <taxon>Poaceae</taxon>
        <taxon>PACMAD clade</taxon>
        <taxon>Arundinoideae</taxon>
        <taxon>Arundineae</taxon>
        <taxon>Arundo</taxon>
    </lineage>
</organism>
<accession>A0A0A9DQZ4</accession>